<dbReference type="PANTHER" id="PTHR11733:SF240">
    <property type="entry name" value="GH14155P-RELATED"/>
    <property type="match status" value="1"/>
</dbReference>
<sequence>SYGAIGSVIGHEVSHGFDDKGSEYDEHGNQVQWWTNKTILEFQKRAQCFVSQYNNFTYHGEKASNGRVNGWFSLSENMADNLGIEKAYKGWCKLIKPLGRKYEMVNATLQNVQGFAKAFSCPLGSPMNPVKKCKIW</sequence>
<dbReference type="InterPro" id="IPR024079">
    <property type="entry name" value="MetalloPept_cat_dom_sf"/>
</dbReference>
<dbReference type="PANTHER" id="PTHR11733">
    <property type="entry name" value="ZINC METALLOPROTEASE FAMILY M13 NEPRILYSIN-RELATED"/>
    <property type="match status" value="1"/>
</dbReference>
<evidence type="ECO:0000313" key="3">
    <source>
        <dbReference type="Proteomes" id="UP000001593"/>
    </source>
</evidence>
<dbReference type="InterPro" id="IPR000718">
    <property type="entry name" value="Peptidase_M13"/>
</dbReference>
<dbReference type="AlphaFoldDB" id="A7S623"/>
<dbReference type="EMBL" id="DS469585">
    <property type="protein sequence ID" value="EDO40863.1"/>
    <property type="molecule type" value="Genomic_DNA"/>
</dbReference>
<dbReference type="PROSITE" id="PS51885">
    <property type="entry name" value="NEPRILYSIN"/>
    <property type="match status" value="1"/>
</dbReference>
<dbReference type="SUPFAM" id="SSF55486">
    <property type="entry name" value="Metalloproteases ('zincins'), catalytic domain"/>
    <property type="match status" value="1"/>
</dbReference>
<dbReference type="Proteomes" id="UP000001593">
    <property type="component" value="Unassembled WGS sequence"/>
</dbReference>
<dbReference type="PhylomeDB" id="A7S623"/>
<feature type="non-terminal residue" evidence="2">
    <location>
        <position position="1"/>
    </location>
</feature>
<evidence type="ECO:0000313" key="2">
    <source>
        <dbReference type="EMBL" id="EDO40863.1"/>
    </source>
</evidence>
<name>A7S623_NEMVE</name>
<evidence type="ECO:0000259" key="1">
    <source>
        <dbReference type="Pfam" id="PF01431"/>
    </source>
</evidence>
<gene>
    <name evidence="2" type="ORF">NEMVEDRAFT_v1g105869</name>
</gene>
<dbReference type="eggNOG" id="KOG3624">
    <property type="taxonomic scope" value="Eukaryota"/>
</dbReference>
<keyword evidence="3" id="KW-1185">Reference proteome</keyword>
<dbReference type="OMA" id="SEMNPEN"/>
<proteinExistence type="predicted"/>
<accession>A7S623</accession>
<dbReference type="GO" id="GO:0004222">
    <property type="term" value="F:metalloendopeptidase activity"/>
    <property type="evidence" value="ECO:0007669"/>
    <property type="project" value="InterPro"/>
</dbReference>
<dbReference type="InParanoid" id="A7S623"/>
<dbReference type="GO" id="GO:0006508">
    <property type="term" value="P:proteolysis"/>
    <property type="evidence" value="ECO:0007669"/>
    <property type="project" value="InterPro"/>
</dbReference>
<dbReference type="PRINTS" id="PR00786">
    <property type="entry name" value="NEPRILYSIN"/>
</dbReference>
<dbReference type="InterPro" id="IPR018497">
    <property type="entry name" value="Peptidase_M13_C"/>
</dbReference>
<dbReference type="Pfam" id="PF01431">
    <property type="entry name" value="Peptidase_M13"/>
    <property type="match status" value="1"/>
</dbReference>
<organism evidence="2 3">
    <name type="scientific">Nematostella vectensis</name>
    <name type="common">Starlet sea anemone</name>
    <dbReference type="NCBI Taxonomy" id="45351"/>
    <lineage>
        <taxon>Eukaryota</taxon>
        <taxon>Metazoa</taxon>
        <taxon>Cnidaria</taxon>
        <taxon>Anthozoa</taxon>
        <taxon>Hexacorallia</taxon>
        <taxon>Actiniaria</taxon>
        <taxon>Edwardsiidae</taxon>
        <taxon>Nematostella</taxon>
    </lineage>
</organism>
<feature type="domain" description="Peptidase M13 C-terminal" evidence="1">
    <location>
        <begin position="2"/>
        <end position="93"/>
    </location>
</feature>
<dbReference type="HOGENOM" id="CLU_006187_1_1_1"/>
<dbReference type="Gene3D" id="3.40.390.10">
    <property type="entry name" value="Collagenase (Catalytic Domain)"/>
    <property type="match status" value="2"/>
</dbReference>
<protein>
    <recommendedName>
        <fullName evidence="1">Peptidase M13 C-terminal domain-containing protein</fullName>
    </recommendedName>
</protein>
<reference evidence="2 3" key="1">
    <citation type="journal article" date="2007" name="Science">
        <title>Sea anemone genome reveals ancestral eumetazoan gene repertoire and genomic organization.</title>
        <authorList>
            <person name="Putnam N.H."/>
            <person name="Srivastava M."/>
            <person name="Hellsten U."/>
            <person name="Dirks B."/>
            <person name="Chapman J."/>
            <person name="Salamov A."/>
            <person name="Terry A."/>
            <person name="Shapiro H."/>
            <person name="Lindquist E."/>
            <person name="Kapitonov V.V."/>
            <person name="Jurka J."/>
            <person name="Genikhovich G."/>
            <person name="Grigoriev I.V."/>
            <person name="Lucas S.M."/>
            <person name="Steele R.E."/>
            <person name="Finnerty J.R."/>
            <person name="Technau U."/>
            <person name="Martindale M.Q."/>
            <person name="Rokhsar D.S."/>
        </authorList>
    </citation>
    <scope>NUCLEOTIDE SEQUENCE [LARGE SCALE GENOMIC DNA]</scope>
    <source>
        <strain evidence="3">CH2 X CH6</strain>
    </source>
</reference>